<keyword evidence="4" id="KW-0805">Transcription regulation</keyword>
<evidence type="ECO:0000256" key="2">
    <source>
        <dbReference type="ARBA" id="ARBA00022771"/>
    </source>
</evidence>
<evidence type="ECO:0000256" key="5">
    <source>
        <dbReference type="ARBA" id="ARBA00023125"/>
    </source>
</evidence>
<accession>A0A835Q044</accession>
<name>A0A835Q044_VANPL</name>
<keyword evidence="2" id="KW-0863">Zinc-finger</keyword>
<feature type="region of interest" description="Disordered" evidence="8">
    <location>
        <begin position="37"/>
        <end position="58"/>
    </location>
</feature>
<dbReference type="AlphaFoldDB" id="A0A835Q044"/>
<sequence length="611" mass="66314">MADGRDWPIKVFGRSIPMSPSTRQVPAEEVVEMFPCSREPEHQEKGSESGDLQANDPIPDVLSKLEKQEIVNSPLLNKGNACMHETSASIDNLASDPKPEQTTCTATRTKKTFKRPDKVLSCPRCKSMDTKFCYYNNYNVQEGGKSKQSPVKSLQIVVSSDGVAVTQLYTPGLQGNVAVHKLGSETQLRESKASVLNTSCAKESNERFLFTSSMPLHCEEIRHPQAAVCFSQNGICGYSNGVTPPFHFYWPWNSLSSPISTMCVYNLGTESGNYSPQQAAWIPPPLVAAPAHCSSVLPFPLMPSSFWGPWSVPYVGSNGFSSSPSSSTGNSTICSSNGSPNLGKHSRETDFMGEEKVVRSLWVPKTLRIDDPHEATKSSIWATLGICPNDHIFKAFQSRNENQFCFSHPPHTLLPEPSSNASPPVSAHRHGHYIQTHQPRHHPRLAPHHPLPRHHRRPSPSCSGRPPAVDEGGPIHGIPSVEGEPRVLTQCVPRRPHDLGAVDAGHPPVEPELLLLDGELKEHLLQGARLAAVVVPSATALAKGGGRAVVAAEAMDASLHLGGNGVLEEEEGECFHGQGLADRESGFEEGVIKAEAVAVRSVKEVNEAMEN</sequence>
<dbReference type="EMBL" id="JADCNL010000010">
    <property type="protein sequence ID" value="KAG0463700.1"/>
    <property type="molecule type" value="Genomic_DNA"/>
</dbReference>
<evidence type="ECO:0000256" key="3">
    <source>
        <dbReference type="ARBA" id="ARBA00022833"/>
    </source>
</evidence>
<evidence type="ECO:0000256" key="6">
    <source>
        <dbReference type="ARBA" id="ARBA00023163"/>
    </source>
</evidence>
<evidence type="ECO:0000256" key="8">
    <source>
        <dbReference type="SAM" id="MobiDB-lite"/>
    </source>
</evidence>
<keyword evidence="11" id="KW-1185">Reference proteome</keyword>
<dbReference type="GO" id="GO:0003677">
    <property type="term" value="F:DNA binding"/>
    <property type="evidence" value="ECO:0007669"/>
    <property type="project" value="UniProtKB-KW"/>
</dbReference>
<feature type="compositionally biased region" description="Basic and acidic residues" evidence="8">
    <location>
        <begin position="38"/>
        <end position="48"/>
    </location>
</feature>
<organism evidence="10 11">
    <name type="scientific">Vanilla planifolia</name>
    <name type="common">Vanilla</name>
    <dbReference type="NCBI Taxonomy" id="51239"/>
    <lineage>
        <taxon>Eukaryota</taxon>
        <taxon>Viridiplantae</taxon>
        <taxon>Streptophyta</taxon>
        <taxon>Embryophyta</taxon>
        <taxon>Tracheophyta</taxon>
        <taxon>Spermatophyta</taxon>
        <taxon>Magnoliopsida</taxon>
        <taxon>Liliopsida</taxon>
        <taxon>Asparagales</taxon>
        <taxon>Orchidaceae</taxon>
        <taxon>Vanilloideae</taxon>
        <taxon>Vanilleae</taxon>
        <taxon>Vanilla</taxon>
    </lineage>
</organism>
<gene>
    <name evidence="10" type="ORF">HPP92_019769</name>
</gene>
<reference evidence="10 11" key="1">
    <citation type="journal article" date="2020" name="Nat. Food">
        <title>A phased Vanilla planifolia genome enables genetic improvement of flavour and production.</title>
        <authorList>
            <person name="Hasing T."/>
            <person name="Tang H."/>
            <person name="Brym M."/>
            <person name="Khazi F."/>
            <person name="Huang T."/>
            <person name="Chambers A.H."/>
        </authorList>
    </citation>
    <scope>NUCLEOTIDE SEQUENCE [LARGE SCALE GENOMIC DNA]</scope>
    <source>
        <tissue evidence="10">Leaf</tissue>
    </source>
</reference>
<keyword evidence="3" id="KW-0862">Zinc</keyword>
<comment type="caution">
    <text evidence="10">The sequence shown here is derived from an EMBL/GenBank/DDBJ whole genome shotgun (WGS) entry which is preliminary data.</text>
</comment>
<protein>
    <recommendedName>
        <fullName evidence="9">Dof-type domain-containing protein</fullName>
    </recommendedName>
</protein>
<evidence type="ECO:0000259" key="9">
    <source>
        <dbReference type="Pfam" id="PF02701"/>
    </source>
</evidence>
<dbReference type="OrthoDB" id="9547406at2759"/>
<dbReference type="Proteomes" id="UP000636800">
    <property type="component" value="Chromosome 10"/>
</dbReference>
<feature type="region of interest" description="Disordered" evidence="8">
    <location>
        <begin position="323"/>
        <end position="347"/>
    </location>
</feature>
<feature type="domain" description="Dof-type" evidence="9">
    <location>
        <begin position="118"/>
        <end position="141"/>
    </location>
</feature>
<feature type="compositionally biased region" description="Low complexity" evidence="8">
    <location>
        <begin position="323"/>
        <end position="339"/>
    </location>
</feature>
<evidence type="ECO:0000313" key="10">
    <source>
        <dbReference type="EMBL" id="KAG0463700.1"/>
    </source>
</evidence>
<dbReference type="InterPro" id="IPR045174">
    <property type="entry name" value="Dof"/>
</dbReference>
<dbReference type="GO" id="GO:0003700">
    <property type="term" value="F:DNA-binding transcription factor activity"/>
    <property type="evidence" value="ECO:0007669"/>
    <property type="project" value="InterPro"/>
</dbReference>
<keyword evidence="7" id="KW-0539">Nucleus</keyword>
<evidence type="ECO:0000256" key="1">
    <source>
        <dbReference type="ARBA" id="ARBA00022723"/>
    </source>
</evidence>
<feature type="region of interest" description="Disordered" evidence="8">
    <location>
        <begin position="435"/>
        <end position="482"/>
    </location>
</feature>
<dbReference type="GO" id="GO:0008270">
    <property type="term" value="F:zinc ion binding"/>
    <property type="evidence" value="ECO:0007669"/>
    <property type="project" value="UniProtKB-KW"/>
</dbReference>
<evidence type="ECO:0000313" key="11">
    <source>
        <dbReference type="Proteomes" id="UP000636800"/>
    </source>
</evidence>
<evidence type="ECO:0000256" key="4">
    <source>
        <dbReference type="ARBA" id="ARBA00023015"/>
    </source>
</evidence>
<proteinExistence type="predicted"/>
<evidence type="ECO:0000256" key="7">
    <source>
        <dbReference type="ARBA" id="ARBA00023242"/>
    </source>
</evidence>
<dbReference type="PANTHER" id="PTHR31089:SF75">
    <property type="entry name" value="CYCLIC DOF FACTOR 2"/>
    <property type="match status" value="1"/>
</dbReference>
<feature type="compositionally biased region" description="Basic residues" evidence="8">
    <location>
        <begin position="435"/>
        <end position="458"/>
    </location>
</feature>
<dbReference type="Pfam" id="PF02701">
    <property type="entry name" value="Zn_ribbon_Dof"/>
    <property type="match status" value="1"/>
</dbReference>
<dbReference type="PANTHER" id="PTHR31089">
    <property type="entry name" value="CYCLIC DOF FACTOR 2"/>
    <property type="match status" value="1"/>
</dbReference>
<keyword evidence="1" id="KW-0479">Metal-binding</keyword>
<keyword evidence="6" id="KW-0804">Transcription</keyword>
<keyword evidence="5" id="KW-0238">DNA-binding</keyword>
<dbReference type="InterPro" id="IPR003851">
    <property type="entry name" value="Znf_Dof"/>
</dbReference>